<keyword evidence="5" id="KW-1185">Reference proteome</keyword>
<reference evidence="4" key="1">
    <citation type="submission" date="2023-03" db="EMBL/GenBank/DDBJ databases">
        <title>Andean soil-derived lignocellulolytic bacterial consortium as a source of novel taxa and putative plastic-active enzymes.</title>
        <authorList>
            <person name="Diaz-Garcia L."/>
            <person name="Chuvochina M."/>
            <person name="Feuerriegel G."/>
            <person name="Bunk B."/>
            <person name="Sproer C."/>
            <person name="Streit W.R."/>
            <person name="Rodriguez L.M."/>
            <person name="Overmann J."/>
            <person name="Jimenez D.J."/>
        </authorList>
    </citation>
    <scope>NUCLEOTIDE SEQUENCE</scope>
    <source>
        <strain evidence="4">MAG 2441</strain>
    </source>
</reference>
<dbReference type="Proteomes" id="UP001178662">
    <property type="component" value="Chromosome"/>
</dbReference>
<comment type="subcellular location">
    <subcellularLocation>
        <location evidence="1">Cell surface</location>
    </subcellularLocation>
</comment>
<evidence type="ECO:0000256" key="1">
    <source>
        <dbReference type="ARBA" id="ARBA00004241"/>
    </source>
</evidence>
<protein>
    <submittedName>
        <fullName evidence="4">Prepilin-type N-terminal cleavage/methylation domain-containing protein</fullName>
    </submittedName>
</protein>
<accession>A0AA95EVA0</accession>
<sequence length="183" mass="20336">MSKLANQLQDERGNTLVEMIAALTIMSLIMGTIYAVITFGFDSYHRVNIENSLRDEGDLLMSSVISEMYTYGPDLIMRVKNDANNEVGIKLVRTLDSETVDPVIIKIENNALYIDSTAIEIKSKVDSESRIVVSCPGDDVSGEESNSSKLSHCNSGLIMIKLVLEQQYKSNNQTLELESKFGF</sequence>
<dbReference type="Pfam" id="PF07963">
    <property type="entry name" value="N_methyl"/>
    <property type="match status" value="1"/>
</dbReference>
<feature type="transmembrane region" description="Helical" evidence="3">
    <location>
        <begin position="20"/>
        <end position="41"/>
    </location>
</feature>
<dbReference type="AlphaFoldDB" id="A0AA95EVA0"/>
<dbReference type="EMBL" id="CP119317">
    <property type="protein sequence ID" value="WEK53402.1"/>
    <property type="molecule type" value="Genomic_DNA"/>
</dbReference>
<keyword evidence="3" id="KW-0472">Membrane</keyword>
<name>A0AA95EVA0_9BACL</name>
<dbReference type="InterPro" id="IPR012902">
    <property type="entry name" value="N_methyl_site"/>
</dbReference>
<dbReference type="GO" id="GO:0030420">
    <property type="term" value="P:establishment of competence for transformation"/>
    <property type="evidence" value="ECO:0007669"/>
    <property type="project" value="UniProtKB-KW"/>
</dbReference>
<dbReference type="GO" id="GO:0009986">
    <property type="term" value="C:cell surface"/>
    <property type="evidence" value="ECO:0007669"/>
    <property type="project" value="UniProtKB-SubCell"/>
</dbReference>
<dbReference type="NCBIfam" id="TIGR02532">
    <property type="entry name" value="IV_pilin_GFxxxE"/>
    <property type="match status" value="1"/>
</dbReference>
<proteinExistence type="predicted"/>
<keyword evidence="3" id="KW-0812">Transmembrane</keyword>
<keyword evidence="2" id="KW-0178">Competence</keyword>
<evidence type="ECO:0000256" key="3">
    <source>
        <dbReference type="SAM" id="Phobius"/>
    </source>
</evidence>
<evidence type="ECO:0000313" key="4">
    <source>
        <dbReference type="EMBL" id="WEK53402.1"/>
    </source>
</evidence>
<organism evidence="4 5">
    <name type="scientific">Candidatus Cohnella colombiensis</name>
    <dbReference type="NCBI Taxonomy" id="3121368"/>
    <lineage>
        <taxon>Bacteria</taxon>
        <taxon>Bacillati</taxon>
        <taxon>Bacillota</taxon>
        <taxon>Bacilli</taxon>
        <taxon>Bacillales</taxon>
        <taxon>Paenibacillaceae</taxon>
        <taxon>Cohnella</taxon>
    </lineage>
</organism>
<evidence type="ECO:0000313" key="5">
    <source>
        <dbReference type="Proteomes" id="UP001178662"/>
    </source>
</evidence>
<keyword evidence="3" id="KW-1133">Transmembrane helix</keyword>
<evidence type="ECO:0000256" key="2">
    <source>
        <dbReference type="ARBA" id="ARBA00023287"/>
    </source>
</evidence>
<gene>
    <name evidence="4" type="ORF">P0Y55_12505</name>
</gene>